<reference evidence="3 4" key="1">
    <citation type="submission" date="2017-07" db="EMBL/GenBank/DDBJ databases">
        <title>Complete genome sequence of Actinoalloteichus hoggarensis DSM 45943, type strain of Actinoalloteichus hoggarensis.</title>
        <authorList>
            <person name="Ruckert C."/>
            <person name="Nouioui I."/>
            <person name="Willmese J."/>
            <person name="van Wezel G."/>
            <person name="Klenk H.-P."/>
            <person name="Kalinowski J."/>
            <person name="Zotchev S.B."/>
        </authorList>
    </citation>
    <scope>NUCLEOTIDE SEQUENCE [LARGE SCALE GENOMIC DNA]</scope>
    <source>
        <strain evidence="3 4">DSM 45943</strain>
    </source>
</reference>
<feature type="region of interest" description="Disordered" evidence="1">
    <location>
        <begin position="142"/>
        <end position="177"/>
    </location>
</feature>
<feature type="transmembrane region" description="Helical" evidence="2">
    <location>
        <begin position="117"/>
        <end position="137"/>
    </location>
</feature>
<sequence>MSMPPQPGPYGPPGGWQQQPGGPPSGGLPQQQPGPQQGWGAPPPGGGPAPGGPQSGGLPQQPGPGQGWGGPQQQPQQGWGGHQHQGWGGPQQPGHGPQYDPAGPGGPGGPKKSPLPWILGGGGVLVVALIVVLVILLSGDDSDGGSTDAGGSGSPGDSQADGGGGGGEGSGGVAGSPEQTATLLADAATNEDYQTFVDLTCTRYQDEMGVSDIEDFATDLDPGAIDPSLAAIEVVFSVDSVEHISPEEAEARMLISYSNVPAEMADYMPTEMAMFFTLVPEDGQWKVCDYRLDESTMPSLPTY</sequence>
<keyword evidence="2" id="KW-1133">Transmembrane helix</keyword>
<feature type="compositionally biased region" description="Low complexity" evidence="1">
    <location>
        <begin position="92"/>
        <end position="102"/>
    </location>
</feature>
<gene>
    <name evidence="3" type="ORF">AHOG_12125</name>
</gene>
<name>A0A221W2P7_9PSEU</name>
<evidence type="ECO:0000313" key="4">
    <source>
        <dbReference type="Proteomes" id="UP000204221"/>
    </source>
</evidence>
<protein>
    <submittedName>
        <fullName evidence="3">Uncharacterized protein</fullName>
    </submittedName>
</protein>
<dbReference type="OrthoDB" id="3698493at2"/>
<dbReference type="AlphaFoldDB" id="A0A221W2P7"/>
<feature type="compositionally biased region" description="Pro residues" evidence="1">
    <location>
        <begin position="1"/>
        <end position="12"/>
    </location>
</feature>
<evidence type="ECO:0000256" key="2">
    <source>
        <dbReference type="SAM" id="Phobius"/>
    </source>
</evidence>
<keyword evidence="2" id="KW-0472">Membrane</keyword>
<feature type="region of interest" description="Disordered" evidence="1">
    <location>
        <begin position="1"/>
        <end position="114"/>
    </location>
</feature>
<keyword evidence="2" id="KW-0812">Transmembrane</keyword>
<dbReference type="KEGG" id="ahg:AHOG_12125"/>
<feature type="compositionally biased region" description="Gly residues" evidence="1">
    <location>
        <begin position="161"/>
        <end position="174"/>
    </location>
</feature>
<dbReference type="Proteomes" id="UP000204221">
    <property type="component" value="Chromosome"/>
</dbReference>
<dbReference type="RefSeq" id="WP_157736778.1">
    <property type="nucleotide sequence ID" value="NZ_CP022521.1"/>
</dbReference>
<accession>A0A221W2P7</accession>
<organism evidence="3 4">
    <name type="scientific">Actinoalloteichus hoggarensis</name>
    <dbReference type="NCBI Taxonomy" id="1470176"/>
    <lineage>
        <taxon>Bacteria</taxon>
        <taxon>Bacillati</taxon>
        <taxon>Actinomycetota</taxon>
        <taxon>Actinomycetes</taxon>
        <taxon>Pseudonocardiales</taxon>
        <taxon>Pseudonocardiaceae</taxon>
        <taxon>Actinoalloteichus</taxon>
    </lineage>
</organism>
<feature type="compositionally biased region" description="Pro residues" evidence="1">
    <location>
        <begin position="41"/>
        <end position="51"/>
    </location>
</feature>
<proteinExistence type="predicted"/>
<dbReference type="CDD" id="cd00531">
    <property type="entry name" value="NTF2_like"/>
    <property type="match status" value="1"/>
</dbReference>
<feature type="compositionally biased region" description="Gly residues" evidence="1">
    <location>
        <begin position="78"/>
        <end position="91"/>
    </location>
</feature>
<keyword evidence="4" id="KW-1185">Reference proteome</keyword>
<evidence type="ECO:0000313" key="3">
    <source>
        <dbReference type="EMBL" id="ASO20068.1"/>
    </source>
</evidence>
<feature type="compositionally biased region" description="Low complexity" evidence="1">
    <location>
        <begin position="27"/>
        <end position="40"/>
    </location>
</feature>
<evidence type="ECO:0000256" key="1">
    <source>
        <dbReference type="SAM" id="MobiDB-lite"/>
    </source>
</evidence>
<dbReference type="EMBL" id="CP022521">
    <property type="protein sequence ID" value="ASO20068.1"/>
    <property type="molecule type" value="Genomic_DNA"/>
</dbReference>